<proteinExistence type="predicted"/>
<dbReference type="PATRIC" id="fig|1339327.3.peg.244"/>
<dbReference type="AlphaFoldDB" id="A0A015XHZ7"/>
<dbReference type="CDD" id="cd03371">
    <property type="entry name" value="TPP_PpyrDC"/>
    <property type="match status" value="1"/>
</dbReference>
<keyword evidence="1" id="KW-0210">Decarboxylase</keyword>
<dbReference type="InterPro" id="IPR029061">
    <property type="entry name" value="THDP-binding"/>
</dbReference>
<keyword evidence="2" id="KW-0456">Lyase</keyword>
<dbReference type="InterPro" id="IPR011766">
    <property type="entry name" value="TPP_enzyme_TPP-bd"/>
</dbReference>
<name>A0A015XHZ7_BACFG</name>
<dbReference type="EMBL" id="JGDJ01000054">
    <property type="protein sequence ID" value="EXZ31263.1"/>
    <property type="molecule type" value="Genomic_DNA"/>
</dbReference>
<dbReference type="PANTHER" id="PTHR42818:SF1">
    <property type="entry name" value="SULFOPYRUVATE DECARBOXYLASE"/>
    <property type="match status" value="1"/>
</dbReference>
<evidence type="ECO:0000256" key="2">
    <source>
        <dbReference type="ARBA" id="ARBA00023239"/>
    </source>
</evidence>
<gene>
    <name evidence="4" type="ORF">M136_4976</name>
</gene>
<evidence type="ECO:0000313" key="5">
    <source>
        <dbReference type="Proteomes" id="UP000022082"/>
    </source>
</evidence>
<comment type="caution">
    <text evidence="4">The sequence shown here is derived from an EMBL/GenBank/DDBJ whole genome shotgun (WGS) entry which is preliminary data.</text>
</comment>
<dbReference type="GO" id="GO:0030976">
    <property type="term" value="F:thiamine pyrophosphate binding"/>
    <property type="evidence" value="ECO:0007669"/>
    <property type="project" value="InterPro"/>
</dbReference>
<evidence type="ECO:0000256" key="1">
    <source>
        <dbReference type="ARBA" id="ARBA00022793"/>
    </source>
</evidence>
<protein>
    <submittedName>
        <fullName evidence="4">Thiamine pyrophosphate enzyme, C-terminal TPP binding domain protein</fullName>
    </submittedName>
</protein>
<dbReference type="PANTHER" id="PTHR42818">
    <property type="entry name" value="SULFOPYRUVATE DECARBOXYLASE SUBUNIT ALPHA"/>
    <property type="match status" value="1"/>
</dbReference>
<sequence>MGESHEKDFLTVGSMGHASQIALGIALQKKARTVYCFDGDGAVLMHMGGLTTIGSIKPSNYIHVLFNNGAHDSVGGQPTVGFEVDFTKIALACGYKYALVVESASSLNEVLKTVNEMQGPVFLEVKVKKGARKDLGRPTITPIQNKDSFMDFLKR</sequence>
<dbReference type="Proteomes" id="UP000022082">
    <property type="component" value="Unassembled WGS sequence"/>
</dbReference>
<dbReference type="GO" id="GO:0044281">
    <property type="term" value="P:small molecule metabolic process"/>
    <property type="evidence" value="ECO:0007669"/>
    <property type="project" value="UniProtKB-ARBA"/>
</dbReference>
<accession>A0A015XHZ7</accession>
<evidence type="ECO:0000259" key="3">
    <source>
        <dbReference type="Pfam" id="PF02775"/>
    </source>
</evidence>
<dbReference type="Gene3D" id="3.40.50.970">
    <property type="match status" value="1"/>
</dbReference>
<dbReference type="Pfam" id="PF02775">
    <property type="entry name" value="TPP_enzyme_C"/>
    <property type="match status" value="1"/>
</dbReference>
<feature type="domain" description="Thiamine pyrophosphate enzyme TPP-binding" evidence="3">
    <location>
        <begin position="11"/>
        <end position="125"/>
    </location>
</feature>
<dbReference type="GO" id="GO:0016831">
    <property type="term" value="F:carboxy-lyase activity"/>
    <property type="evidence" value="ECO:0007669"/>
    <property type="project" value="UniProtKB-KW"/>
</dbReference>
<organism evidence="4 5">
    <name type="scientific">Bacteroides fragilis str. S36L11</name>
    <dbReference type="NCBI Taxonomy" id="1339327"/>
    <lineage>
        <taxon>Bacteria</taxon>
        <taxon>Pseudomonadati</taxon>
        <taxon>Bacteroidota</taxon>
        <taxon>Bacteroidia</taxon>
        <taxon>Bacteroidales</taxon>
        <taxon>Bacteroidaceae</taxon>
        <taxon>Bacteroides</taxon>
    </lineage>
</organism>
<dbReference type="SUPFAM" id="SSF52518">
    <property type="entry name" value="Thiamin diphosphate-binding fold (THDP-binding)"/>
    <property type="match status" value="1"/>
</dbReference>
<evidence type="ECO:0000313" key="4">
    <source>
        <dbReference type="EMBL" id="EXZ31263.1"/>
    </source>
</evidence>
<reference evidence="4 5" key="1">
    <citation type="submission" date="2014-02" db="EMBL/GenBank/DDBJ databases">
        <authorList>
            <person name="Sears C."/>
            <person name="Carroll K."/>
            <person name="Sack B.R."/>
            <person name="Qadri F."/>
            <person name="Myers L.L."/>
            <person name="Chung G.-T."/>
            <person name="Escheverria P."/>
            <person name="Fraser C.M."/>
            <person name="Sadzewicz L."/>
            <person name="Shefchek K.A."/>
            <person name="Tallon L."/>
            <person name="Das S.P."/>
            <person name="Daugherty S."/>
            <person name="Mongodin E.F."/>
        </authorList>
    </citation>
    <scope>NUCLEOTIDE SEQUENCE [LARGE SCALE GENOMIC DNA]</scope>
    <source>
        <strain evidence="4 5">S36L11</strain>
    </source>
</reference>
<dbReference type="InterPro" id="IPR051818">
    <property type="entry name" value="TPP_dependent_decarboxylase"/>
</dbReference>